<keyword evidence="4 7" id="KW-0811">Translocation</keyword>
<dbReference type="GO" id="GO:0006406">
    <property type="term" value="P:mRNA export from nucleus"/>
    <property type="evidence" value="ECO:0007669"/>
    <property type="project" value="TreeGrafter"/>
</dbReference>
<evidence type="ECO:0000256" key="5">
    <source>
        <dbReference type="ARBA" id="ARBA00023132"/>
    </source>
</evidence>
<keyword evidence="3" id="KW-0653">Protein transport</keyword>
<accession>S7PZL8</accession>
<evidence type="ECO:0000256" key="1">
    <source>
        <dbReference type="ARBA" id="ARBA00022448"/>
    </source>
</evidence>
<keyword evidence="2" id="KW-0509">mRNA transport</keyword>
<dbReference type="GO" id="GO:0006606">
    <property type="term" value="P:protein import into nucleus"/>
    <property type="evidence" value="ECO:0007669"/>
    <property type="project" value="TreeGrafter"/>
</dbReference>
<keyword evidence="7" id="KW-0472">Membrane</keyword>
<dbReference type="GO" id="GO:0000973">
    <property type="term" value="P:post-transcriptional tethering of RNA polymerase II gene DNA at nuclear periphery"/>
    <property type="evidence" value="ECO:0007669"/>
    <property type="project" value="TreeGrafter"/>
</dbReference>
<organism evidence="8 9">
    <name type="scientific">Gloeophyllum trabeum (strain ATCC 11539 / FP-39264 / Madison 617)</name>
    <name type="common">Brown rot fungus</name>
    <dbReference type="NCBI Taxonomy" id="670483"/>
    <lineage>
        <taxon>Eukaryota</taxon>
        <taxon>Fungi</taxon>
        <taxon>Dikarya</taxon>
        <taxon>Basidiomycota</taxon>
        <taxon>Agaricomycotina</taxon>
        <taxon>Agaricomycetes</taxon>
        <taxon>Gloeophyllales</taxon>
        <taxon>Gloeophyllaceae</taxon>
        <taxon>Gloeophyllum</taxon>
    </lineage>
</organism>
<comment type="subcellular location">
    <subcellularLocation>
        <location evidence="7">Nucleus</location>
        <location evidence="7">Nuclear pore complex</location>
    </subcellularLocation>
    <subcellularLocation>
        <location evidence="7">Nucleus membrane</location>
    </subcellularLocation>
</comment>
<dbReference type="KEGG" id="gtr:GLOTRDRAFT_78934"/>
<sequence>MSEDNLYKQCADVLSLCQKMKDDLAALLDPESGFAPRLRELCQRRIEDAEDIETRAPLALEELEALRMESDTWSLLQAVMPVRKTAPEPLPTTRDLLAENPYTPTSALAQSIMQASALLSELVVVREWLHDTAPPPPPGEATAGYWRFTRHRLAQAMRTGSQRDQEGLVRFLDPDAGNREEGRSLAGDDMSYEKSLAQSLYLYIRAGRLEEAMELCRKAHQPWRSASIRGSLLFEWRAITTGMPEMETEDDFDGWRGNRRRRLWKTTCTRAALNPSLPDQERALYAALVPTPQTSAVLKTACRTWEDHLWAQISVLCEEKQALELNKLGGGFWEEEELEREGIKGGGGREDEEWERDVSTTLLALSGIEVLEGPPGDHPFHISQLHIILDRTDALLDNFADGLKTGKHTPAAIDYPYMTRFFAHLCLFLRMIDIPVSPDAAQVILEAYLRVLEDAGQRDLIAMYAGALGDNAIQRYAAFLVSLELSADIDERRAALARAQAHGLDVTLVAIATAERTMEKVFKTLPPLLKGPLPSLAPQSLLRAPSDEEMLLLRSLEWTTFQEATYDTALEQANVILRYFIGAGRVHVAKHVLDRLPDELASIGVPEDRATEFLHYGQFFIVQEAFDRVVALQALEYQPMHREAHIKWSETYRDALDYAREQVVKLLTSDWLVSDVSQGGDRRRRELIRIRQIYIPDFIVRLHVMLVNSRHRYRRNLKHAVELANVVADSRYKLYDDFTDNEGKRLTDYLGVVREAVLAGLEEGGSDPFKIVISP</sequence>
<dbReference type="EMBL" id="KB469306">
    <property type="protein sequence ID" value="EPQ52913.1"/>
    <property type="molecule type" value="Genomic_DNA"/>
</dbReference>
<gene>
    <name evidence="8" type="ORF">GLOTRDRAFT_78934</name>
</gene>
<dbReference type="eggNOG" id="KOG1964">
    <property type="taxonomic scope" value="Eukaryota"/>
</dbReference>
<evidence type="ECO:0000313" key="9">
    <source>
        <dbReference type="Proteomes" id="UP000030669"/>
    </source>
</evidence>
<dbReference type="PANTHER" id="PTHR13003:SF2">
    <property type="entry name" value="NUCLEAR PORE COMPLEX PROTEIN NUP107"/>
    <property type="match status" value="1"/>
</dbReference>
<dbReference type="InterPro" id="IPR007252">
    <property type="entry name" value="Nup84/Nup107"/>
</dbReference>
<keyword evidence="9" id="KW-1185">Reference proteome</keyword>
<comment type="function">
    <text evidence="7">Functions as a component of the nuclear pore complex (NPC).</text>
</comment>
<protein>
    <recommendedName>
        <fullName evidence="7">Nuclear pore complex protein</fullName>
    </recommendedName>
</protein>
<evidence type="ECO:0000256" key="4">
    <source>
        <dbReference type="ARBA" id="ARBA00023010"/>
    </source>
</evidence>
<dbReference type="RefSeq" id="XP_007868252.1">
    <property type="nucleotide sequence ID" value="XM_007870061.1"/>
</dbReference>
<dbReference type="PANTHER" id="PTHR13003">
    <property type="entry name" value="NUP107-RELATED"/>
    <property type="match status" value="1"/>
</dbReference>
<evidence type="ECO:0000256" key="7">
    <source>
        <dbReference type="RuleBase" id="RU365072"/>
    </source>
</evidence>
<dbReference type="GeneID" id="19308854"/>
<comment type="subunit">
    <text evidence="7">Part of the nuclear pore complex (NPC).</text>
</comment>
<dbReference type="AlphaFoldDB" id="S7PZL8"/>
<keyword evidence="5 7" id="KW-0906">Nuclear pore complex</keyword>
<comment type="similarity">
    <text evidence="7">Belongs to the nucleoporin Nup84/Nup107 family.</text>
</comment>
<dbReference type="GO" id="GO:0017056">
    <property type="term" value="F:structural constituent of nuclear pore"/>
    <property type="evidence" value="ECO:0007669"/>
    <property type="project" value="UniProtKB-UniRule"/>
</dbReference>
<dbReference type="STRING" id="670483.S7PZL8"/>
<evidence type="ECO:0000256" key="6">
    <source>
        <dbReference type="ARBA" id="ARBA00023242"/>
    </source>
</evidence>
<evidence type="ECO:0000313" key="8">
    <source>
        <dbReference type="EMBL" id="EPQ52913.1"/>
    </source>
</evidence>
<dbReference type="Gene3D" id="1.20.190.50">
    <property type="match status" value="1"/>
</dbReference>
<dbReference type="Proteomes" id="UP000030669">
    <property type="component" value="Unassembled WGS sequence"/>
</dbReference>
<keyword evidence="6 7" id="KW-0539">Nucleus</keyword>
<evidence type="ECO:0000256" key="3">
    <source>
        <dbReference type="ARBA" id="ARBA00022927"/>
    </source>
</evidence>
<dbReference type="Gene3D" id="1.10.3450.20">
    <property type="match status" value="1"/>
</dbReference>
<dbReference type="OMA" id="MAHIVLF"/>
<name>S7PZL8_GLOTA</name>
<dbReference type="GO" id="GO:0031080">
    <property type="term" value="C:nuclear pore outer ring"/>
    <property type="evidence" value="ECO:0007669"/>
    <property type="project" value="TreeGrafter"/>
</dbReference>
<proteinExistence type="inferred from homology"/>
<dbReference type="GO" id="GO:0031965">
    <property type="term" value="C:nuclear membrane"/>
    <property type="evidence" value="ECO:0007669"/>
    <property type="project" value="UniProtKB-SubCell"/>
</dbReference>
<keyword evidence="1 7" id="KW-0813">Transport</keyword>
<dbReference type="HOGENOM" id="CLU_012944_0_0_1"/>
<reference evidence="8 9" key="1">
    <citation type="journal article" date="2012" name="Science">
        <title>The Paleozoic origin of enzymatic lignin decomposition reconstructed from 31 fungal genomes.</title>
        <authorList>
            <person name="Floudas D."/>
            <person name="Binder M."/>
            <person name="Riley R."/>
            <person name="Barry K."/>
            <person name="Blanchette R.A."/>
            <person name="Henrissat B."/>
            <person name="Martinez A.T."/>
            <person name="Otillar R."/>
            <person name="Spatafora J.W."/>
            <person name="Yadav J.S."/>
            <person name="Aerts A."/>
            <person name="Benoit I."/>
            <person name="Boyd A."/>
            <person name="Carlson A."/>
            <person name="Copeland A."/>
            <person name="Coutinho P.M."/>
            <person name="de Vries R.P."/>
            <person name="Ferreira P."/>
            <person name="Findley K."/>
            <person name="Foster B."/>
            <person name="Gaskell J."/>
            <person name="Glotzer D."/>
            <person name="Gorecki P."/>
            <person name="Heitman J."/>
            <person name="Hesse C."/>
            <person name="Hori C."/>
            <person name="Igarashi K."/>
            <person name="Jurgens J.A."/>
            <person name="Kallen N."/>
            <person name="Kersten P."/>
            <person name="Kohler A."/>
            <person name="Kuees U."/>
            <person name="Kumar T.K.A."/>
            <person name="Kuo A."/>
            <person name="LaButti K."/>
            <person name="Larrondo L.F."/>
            <person name="Lindquist E."/>
            <person name="Ling A."/>
            <person name="Lombard V."/>
            <person name="Lucas S."/>
            <person name="Lundell T."/>
            <person name="Martin R."/>
            <person name="McLaughlin D.J."/>
            <person name="Morgenstern I."/>
            <person name="Morin E."/>
            <person name="Murat C."/>
            <person name="Nagy L.G."/>
            <person name="Nolan M."/>
            <person name="Ohm R.A."/>
            <person name="Patyshakuliyeva A."/>
            <person name="Rokas A."/>
            <person name="Ruiz-Duenas F.J."/>
            <person name="Sabat G."/>
            <person name="Salamov A."/>
            <person name="Samejima M."/>
            <person name="Schmutz J."/>
            <person name="Slot J.C."/>
            <person name="St John F."/>
            <person name="Stenlid J."/>
            <person name="Sun H."/>
            <person name="Sun S."/>
            <person name="Syed K."/>
            <person name="Tsang A."/>
            <person name="Wiebenga A."/>
            <person name="Young D."/>
            <person name="Pisabarro A."/>
            <person name="Eastwood D.C."/>
            <person name="Martin F."/>
            <person name="Cullen D."/>
            <person name="Grigoriev I.V."/>
            <person name="Hibbett D.S."/>
        </authorList>
    </citation>
    <scope>NUCLEOTIDE SEQUENCE [LARGE SCALE GENOMIC DNA]</scope>
    <source>
        <strain evidence="8 9">ATCC 11539</strain>
    </source>
</reference>
<evidence type="ECO:0000256" key="2">
    <source>
        <dbReference type="ARBA" id="ARBA00022816"/>
    </source>
</evidence>
<dbReference type="Pfam" id="PF04121">
    <property type="entry name" value="Nup84_Nup100"/>
    <property type="match status" value="1"/>
</dbReference>
<dbReference type="OrthoDB" id="3098at2759"/>